<evidence type="ECO:0000313" key="4">
    <source>
        <dbReference type="Proteomes" id="UP000075442"/>
    </source>
</evidence>
<dbReference type="Proteomes" id="UP000075442">
    <property type="component" value="Unassembled WGS sequence"/>
</dbReference>
<gene>
    <name evidence="3" type="ORF">SMIM3I_01415</name>
</gene>
<proteinExistence type="predicted"/>
<accession>A0A150NVU9</accession>
<keyword evidence="2" id="KW-0732">Signal</keyword>
<dbReference type="NCBIfam" id="TIGR01363">
    <property type="entry name" value="strep_his_triad"/>
    <property type="match status" value="1"/>
</dbReference>
<sequence length="71" mass="8057">MKINKKKLAAGAAVVLSLSLCIYALNQHQTGENKDTNRVSYVDGKQDTQKQRHKHQIKSAKKKISRLNRLL</sequence>
<name>A0A150NVU9_STRMT</name>
<dbReference type="AlphaFoldDB" id="A0A150NVU9"/>
<reference evidence="3 4" key="1">
    <citation type="submission" date="2016-01" db="EMBL/GenBank/DDBJ databases">
        <title>Highly variable Streptococcus oralis 1 are common among viridans streptococci isolated from primates.</title>
        <authorList>
            <person name="Denapaite D."/>
            <person name="Rieger M."/>
            <person name="Koendgen S."/>
            <person name="Brueckner R."/>
            <person name="Ochigava I."/>
            <person name="Kappeler P."/>
            <person name="Maetz-Rensing K."/>
            <person name="Leendertz F."/>
        </authorList>
    </citation>
    <scope>NUCLEOTIDE SEQUENCE [LARGE SCALE GENOMIC DNA]</scope>
    <source>
        <strain evidence="3 4">M3-1</strain>
    </source>
</reference>
<feature type="compositionally biased region" description="Basic residues" evidence="1">
    <location>
        <begin position="51"/>
        <end position="71"/>
    </location>
</feature>
<evidence type="ECO:0000256" key="1">
    <source>
        <dbReference type="SAM" id="MobiDB-lite"/>
    </source>
</evidence>
<comment type="caution">
    <text evidence="3">The sequence shown here is derived from an EMBL/GenBank/DDBJ whole genome shotgun (WGS) entry which is preliminary data.</text>
</comment>
<evidence type="ECO:0000313" key="3">
    <source>
        <dbReference type="EMBL" id="KYF37595.1"/>
    </source>
</evidence>
<dbReference type="InterPro" id="IPR023832">
    <property type="entry name" value="His_triad_protein"/>
</dbReference>
<protein>
    <submittedName>
        <fullName evidence="3">Histidine triad protein</fullName>
    </submittedName>
</protein>
<dbReference type="EMBL" id="LROU01000048">
    <property type="protein sequence ID" value="KYF37595.1"/>
    <property type="molecule type" value="Genomic_DNA"/>
</dbReference>
<feature type="signal peptide" evidence="2">
    <location>
        <begin position="1"/>
        <end position="24"/>
    </location>
</feature>
<organism evidence="3 4">
    <name type="scientific">Streptococcus mitis</name>
    <dbReference type="NCBI Taxonomy" id="28037"/>
    <lineage>
        <taxon>Bacteria</taxon>
        <taxon>Bacillati</taxon>
        <taxon>Bacillota</taxon>
        <taxon>Bacilli</taxon>
        <taxon>Lactobacillales</taxon>
        <taxon>Streptococcaceae</taxon>
        <taxon>Streptococcus</taxon>
        <taxon>Streptococcus mitis group</taxon>
    </lineage>
</organism>
<feature type="region of interest" description="Disordered" evidence="1">
    <location>
        <begin position="33"/>
        <end position="71"/>
    </location>
</feature>
<evidence type="ECO:0000256" key="2">
    <source>
        <dbReference type="SAM" id="SignalP"/>
    </source>
</evidence>
<feature type="chain" id="PRO_5039222791" evidence="2">
    <location>
        <begin position="25"/>
        <end position="71"/>
    </location>
</feature>
<dbReference type="PATRIC" id="fig|28037.235.peg.826"/>